<keyword evidence="2" id="KW-1185">Reference proteome</keyword>
<accession>A0A6M4PLU6</accession>
<dbReference type="AlphaFoldDB" id="A0A6M4PLU6"/>
<dbReference type="RefSeq" id="WP_171156175.1">
    <property type="nucleotide sequence ID" value="NZ_CP053189.1"/>
</dbReference>
<gene>
    <name evidence="1" type="ORF">HKX69_22425</name>
</gene>
<dbReference type="EMBL" id="CP053189">
    <property type="protein sequence ID" value="QJS11902.1"/>
    <property type="molecule type" value="Genomic_DNA"/>
</dbReference>
<evidence type="ECO:0000313" key="2">
    <source>
        <dbReference type="Proteomes" id="UP000502641"/>
    </source>
</evidence>
<reference evidence="1 2" key="1">
    <citation type="submission" date="2020-05" db="EMBL/GenBank/DDBJ databases">
        <authorList>
            <person name="Li K."/>
        </authorList>
    </citation>
    <scope>NUCLEOTIDE SEQUENCE [LARGE SCALE GENOMIC DNA]</scope>
    <source>
        <strain evidence="2">jing01</strain>
    </source>
</reference>
<evidence type="ECO:0000313" key="1">
    <source>
        <dbReference type="EMBL" id="QJS11902.1"/>
    </source>
</evidence>
<dbReference type="Proteomes" id="UP000502641">
    <property type="component" value="Chromosome"/>
</dbReference>
<sequence length="265" mass="29307">MLTHGRQELVVLGTGCLLAIERAIDGWERDTWRLNDADVDAAVETYKAVLQGDCTADIAEILMDDGIDVDELLQEPGGGRDTITRSDVTELIAAATLLQDGWEPEDLHMPNIPKMARAKSDSGVDIFGITLADGEQLELFDMDHMVIASVKHTVHEQSASDVKSKLLSSLTKEMTPAYMMKQLRVLNGRLKAEGKTENEAKRVYLFLRSFPNPDYVHLVAVAAIDPDLEADLRGKTKSLPALGDSKRTFRTLLIPDLRSLHEKCP</sequence>
<dbReference type="KEGG" id="sarg:HKX69_22425"/>
<name>A0A6M4PLU6_9ACTN</name>
<evidence type="ECO:0008006" key="3">
    <source>
        <dbReference type="Google" id="ProtNLM"/>
    </source>
</evidence>
<organism evidence="1 2">
    <name type="scientific">Streptomyces argyrophylli</name>
    <dbReference type="NCBI Taxonomy" id="2726118"/>
    <lineage>
        <taxon>Bacteria</taxon>
        <taxon>Bacillati</taxon>
        <taxon>Actinomycetota</taxon>
        <taxon>Actinomycetes</taxon>
        <taxon>Kitasatosporales</taxon>
        <taxon>Streptomycetaceae</taxon>
        <taxon>Streptomyces</taxon>
    </lineage>
</organism>
<proteinExistence type="predicted"/>
<protein>
    <recommendedName>
        <fullName evidence="3">DUF1837 domain-containing protein</fullName>
    </recommendedName>
</protein>